<keyword evidence="1" id="KW-0863">Zinc-finger</keyword>
<dbReference type="PANTHER" id="PTHR35046:SF9">
    <property type="entry name" value="RNA-DIRECTED DNA POLYMERASE"/>
    <property type="match status" value="1"/>
</dbReference>
<comment type="caution">
    <text evidence="4">The sequence shown here is derived from an EMBL/GenBank/DDBJ whole genome shotgun (WGS) entry which is preliminary data.</text>
</comment>
<evidence type="ECO:0000313" key="4">
    <source>
        <dbReference type="EMBL" id="RDY08298.1"/>
    </source>
</evidence>
<name>A0A371HZS4_MUCPR</name>
<keyword evidence="1" id="KW-0479">Metal-binding</keyword>
<dbReference type="Gene3D" id="4.10.60.10">
    <property type="entry name" value="Zinc finger, CCHC-type"/>
    <property type="match status" value="1"/>
</dbReference>
<evidence type="ECO:0000256" key="2">
    <source>
        <dbReference type="SAM" id="MobiDB-lite"/>
    </source>
</evidence>
<accession>A0A371HZS4</accession>
<proteinExistence type="predicted"/>
<dbReference type="GO" id="GO:0003676">
    <property type="term" value="F:nucleic acid binding"/>
    <property type="evidence" value="ECO:0007669"/>
    <property type="project" value="InterPro"/>
</dbReference>
<dbReference type="PANTHER" id="PTHR35046">
    <property type="entry name" value="ZINC KNUCKLE (CCHC-TYPE) FAMILY PROTEIN"/>
    <property type="match status" value="1"/>
</dbReference>
<feature type="non-terminal residue" evidence="4">
    <location>
        <position position="1"/>
    </location>
</feature>
<dbReference type="Proteomes" id="UP000257109">
    <property type="component" value="Unassembled WGS sequence"/>
</dbReference>
<dbReference type="InterPro" id="IPR036875">
    <property type="entry name" value="Znf_CCHC_sf"/>
</dbReference>
<dbReference type="AlphaFoldDB" id="A0A371HZS4"/>
<dbReference type="PROSITE" id="PS50158">
    <property type="entry name" value="ZF_CCHC"/>
    <property type="match status" value="1"/>
</dbReference>
<keyword evidence="5" id="KW-1185">Reference proteome</keyword>
<feature type="region of interest" description="Disordered" evidence="2">
    <location>
        <begin position="55"/>
        <end position="85"/>
    </location>
</feature>
<protein>
    <recommendedName>
        <fullName evidence="3">CCHC-type domain-containing protein</fullName>
    </recommendedName>
</protein>
<dbReference type="InterPro" id="IPR001878">
    <property type="entry name" value="Znf_CCHC"/>
</dbReference>
<evidence type="ECO:0000256" key="1">
    <source>
        <dbReference type="PROSITE-ProRule" id="PRU00047"/>
    </source>
</evidence>
<dbReference type="SUPFAM" id="SSF57756">
    <property type="entry name" value="Retrovirus zinc finger-like domains"/>
    <property type="match status" value="1"/>
</dbReference>
<dbReference type="SMART" id="SM00343">
    <property type="entry name" value="ZnF_C2HC"/>
    <property type="match status" value="1"/>
</dbReference>
<dbReference type="GO" id="GO:0008270">
    <property type="term" value="F:zinc ion binding"/>
    <property type="evidence" value="ECO:0007669"/>
    <property type="project" value="UniProtKB-KW"/>
</dbReference>
<reference evidence="4" key="1">
    <citation type="submission" date="2018-05" db="EMBL/GenBank/DDBJ databases">
        <title>Draft genome of Mucuna pruriens seed.</title>
        <authorList>
            <person name="Nnadi N.E."/>
            <person name="Vos R."/>
            <person name="Hasami M.H."/>
            <person name="Devisetty U.K."/>
            <person name="Aguiy J.C."/>
        </authorList>
    </citation>
    <scope>NUCLEOTIDE SEQUENCE [LARGE SCALE GENOMIC DNA]</scope>
    <source>
        <strain evidence="4">JCA_2017</strain>
    </source>
</reference>
<keyword evidence="1" id="KW-0862">Zinc</keyword>
<feature type="domain" description="CCHC-type" evidence="3">
    <location>
        <begin position="107"/>
        <end position="123"/>
    </location>
</feature>
<dbReference type="EMBL" id="QJKJ01001302">
    <property type="protein sequence ID" value="RDY08298.1"/>
    <property type="molecule type" value="Genomic_DNA"/>
</dbReference>
<evidence type="ECO:0000259" key="3">
    <source>
        <dbReference type="PROSITE" id="PS50158"/>
    </source>
</evidence>
<feature type="compositionally biased region" description="Basic residues" evidence="2">
    <location>
        <begin position="56"/>
        <end position="65"/>
    </location>
</feature>
<gene>
    <name evidence="4" type="ORF">CR513_07489</name>
</gene>
<organism evidence="4 5">
    <name type="scientific">Mucuna pruriens</name>
    <name type="common">Velvet bean</name>
    <name type="synonym">Dolichos pruriens</name>
    <dbReference type="NCBI Taxonomy" id="157652"/>
    <lineage>
        <taxon>Eukaryota</taxon>
        <taxon>Viridiplantae</taxon>
        <taxon>Streptophyta</taxon>
        <taxon>Embryophyta</taxon>
        <taxon>Tracheophyta</taxon>
        <taxon>Spermatophyta</taxon>
        <taxon>Magnoliopsida</taxon>
        <taxon>eudicotyledons</taxon>
        <taxon>Gunneridae</taxon>
        <taxon>Pentapetalae</taxon>
        <taxon>rosids</taxon>
        <taxon>fabids</taxon>
        <taxon>Fabales</taxon>
        <taxon>Fabaceae</taxon>
        <taxon>Papilionoideae</taxon>
        <taxon>50 kb inversion clade</taxon>
        <taxon>NPAAA clade</taxon>
        <taxon>indigoferoid/millettioid clade</taxon>
        <taxon>Phaseoleae</taxon>
        <taxon>Mucuna</taxon>
    </lineage>
</organism>
<sequence>MEVALLIANVLESNEETMTCFLHGLNKDIQDVVELYHYTFMDDLLHLATRVESQQRRHLASKRSHPNSPEQPIKDKSPKNGSLLPQGRKEEKILLIPVLASKSSNIKCFGCLGKGHIASQCPNKRSMILREDGTMDNKSSRDKSSSISEIGLAMSDFSPDNGDLLMVRCLMSAHVGNYVLLTLDDSDRHIFHSRCHILGKLCSIIIDGGSCVNVASLRERWKLPNRCPWPSCWGKYNHEVQLT</sequence>
<evidence type="ECO:0000313" key="5">
    <source>
        <dbReference type="Proteomes" id="UP000257109"/>
    </source>
</evidence>
<dbReference type="OrthoDB" id="1719899at2759"/>